<dbReference type="AlphaFoldDB" id="V1GTS6"/>
<evidence type="ECO:0000313" key="1">
    <source>
        <dbReference type="EMBL" id="ESE82437.1"/>
    </source>
</evidence>
<dbReference type="AntiFam" id="ANF00073">
    <property type="entry name" value="Shadow ORF"/>
</dbReference>
<dbReference type="STRING" id="1173950.SEI61121_17534"/>
<dbReference type="Proteomes" id="UP000017304">
    <property type="component" value="Unassembled WGS sequence"/>
</dbReference>
<reference evidence="1 2" key="1">
    <citation type="journal article" date="2013" name="Genome Biol. Evol.">
        <title>Phylogenetic diversity of the enteric pathogen Salmonella enterica subsp. enterica inferred from genome-wide reference-free SNP characters.</title>
        <authorList>
            <person name="Timme R.E."/>
            <person name="Pettengill J.B."/>
            <person name="Allard M.W."/>
            <person name="Strain E."/>
            <person name="Barrangou R."/>
            <person name="Wehnes C."/>
            <person name="Van Kessel J.S."/>
            <person name="Karns J.S."/>
            <person name="Musser S.M."/>
            <person name="Brown E.W."/>
        </authorList>
    </citation>
    <scope>NUCLEOTIDE SEQUENCE [LARGE SCALE GENOMIC DNA]</scope>
    <source>
        <strain evidence="1 2">1121</strain>
    </source>
</reference>
<dbReference type="EMBL" id="AOXI01000040">
    <property type="protein sequence ID" value="ESE82437.1"/>
    <property type="molecule type" value="Genomic_DNA"/>
</dbReference>
<proteinExistence type="predicted"/>
<sequence>MIAALFGCQPHLMQRLLTVDNNLTAVLKAEGQHAAVDFAVDIAVAVPVIEAFFNGEPQGVSQAMKFTVVHCRFPFFRDSGSITWNKRRCSLPPNSCFYAFSCDDRKQKA</sequence>
<accession>V1GTS6</accession>
<evidence type="ECO:0000313" key="2">
    <source>
        <dbReference type="Proteomes" id="UP000017304"/>
    </source>
</evidence>
<comment type="caution">
    <text evidence="1">The sequence shown here is derived from an EMBL/GenBank/DDBJ whole genome shotgun (WGS) entry which is preliminary data.</text>
</comment>
<gene>
    <name evidence="1" type="ORF">SEI61121_17534</name>
</gene>
<protein>
    <submittedName>
        <fullName evidence="1">Uncharacterized protein</fullName>
    </submittedName>
</protein>
<name>V1GTS6_SALER</name>
<organism evidence="1 2">
    <name type="scientific">Salmonella enterica subsp. indica serovar 6,14,25:z10:1,(2),7 str. 1121</name>
    <dbReference type="NCBI Taxonomy" id="1173950"/>
    <lineage>
        <taxon>Bacteria</taxon>
        <taxon>Pseudomonadati</taxon>
        <taxon>Pseudomonadota</taxon>
        <taxon>Gammaproteobacteria</taxon>
        <taxon>Enterobacterales</taxon>
        <taxon>Enterobacteriaceae</taxon>
        <taxon>Salmonella</taxon>
    </lineage>
</organism>